<gene>
    <name evidence="2" type="ORF">V1478_017833</name>
</gene>
<evidence type="ECO:0000256" key="1">
    <source>
        <dbReference type="SAM" id="MobiDB-lite"/>
    </source>
</evidence>
<accession>A0ABD1ZXW5</accession>
<protein>
    <submittedName>
        <fullName evidence="2">Uncharacterized protein</fullName>
    </submittedName>
</protein>
<dbReference type="EMBL" id="JAUDFV010000166">
    <property type="protein sequence ID" value="KAL2712310.1"/>
    <property type="molecule type" value="Genomic_DNA"/>
</dbReference>
<name>A0ABD1ZXW5_VESSQ</name>
<organism evidence="2 3">
    <name type="scientific">Vespula squamosa</name>
    <name type="common">Southern yellow jacket</name>
    <name type="synonym">Wasp</name>
    <dbReference type="NCBI Taxonomy" id="30214"/>
    <lineage>
        <taxon>Eukaryota</taxon>
        <taxon>Metazoa</taxon>
        <taxon>Ecdysozoa</taxon>
        <taxon>Arthropoda</taxon>
        <taxon>Hexapoda</taxon>
        <taxon>Insecta</taxon>
        <taxon>Pterygota</taxon>
        <taxon>Neoptera</taxon>
        <taxon>Endopterygota</taxon>
        <taxon>Hymenoptera</taxon>
        <taxon>Apocrita</taxon>
        <taxon>Aculeata</taxon>
        <taxon>Vespoidea</taxon>
        <taxon>Vespidae</taxon>
        <taxon>Vespinae</taxon>
        <taxon>Vespula</taxon>
    </lineage>
</organism>
<evidence type="ECO:0000313" key="2">
    <source>
        <dbReference type="EMBL" id="KAL2712310.1"/>
    </source>
</evidence>
<keyword evidence="3" id="KW-1185">Reference proteome</keyword>
<evidence type="ECO:0000313" key="3">
    <source>
        <dbReference type="Proteomes" id="UP001607302"/>
    </source>
</evidence>
<dbReference type="Proteomes" id="UP001607302">
    <property type="component" value="Unassembled WGS sequence"/>
</dbReference>
<feature type="region of interest" description="Disordered" evidence="1">
    <location>
        <begin position="1"/>
        <end position="20"/>
    </location>
</feature>
<dbReference type="AlphaFoldDB" id="A0ABD1ZXW5"/>
<comment type="caution">
    <text evidence="2">The sequence shown here is derived from an EMBL/GenBank/DDBJ whole genome shotgun (WGS) entry which is preliminary data.</text>
</comment>
<proteinExistence type="predicted"/>
<reference evidence="2 3" key="1">
    <citation type="journal article" date="2024" name="Ann. Entomol. Soc. Am.">
        <title>Genomic analyses of the southern and eastern yellowjacket wasps (Hymenoptera: Vespidae) reveal evolutionary signatures of social life.</title>
        <authorList>
            <person name="Catto M.A."/>
            <person name="Caine P.B."/>
            <person name="Orr S.E."/>
            <person name="Hunt B.G."/>
            <person name="Goodisman M.A.D."/>
        </authorList>
    </citation>
    <scope>NUCLEOTIDE SEQUENCE [LARGE SCALE GENOMIC DNA]</scope>
    <source>
        <strain evidence="2">233</strain>
        <tissue evidence="2">Head and thorax</tissue>
    </source>
</reference>
<sequence>MRPSCANEHVQESPVRGSSAKVELMDRTPQCYRSLDNSLWSSVNIPLLIVQMRAIIIFDQGKGNKGRMLRLYSVVDAINGDD</sequence>